<dbReference type="ExpressionAtlas" id="A0A2K3NNX2">
    <property type="expression patterns" value="baseline"/>
</dbReference>
<keyword evidence="11 13" id="KW-0472">Membrane</keyword>
<comment type="catalytic activity">
    <reaction evidence="1">
        <text>S-ubiquitinyl-[E2 ubiquitin-conjugating enzyme]-L-cysteine + [acceptor protein]-L-lysine = [E2 ubiquitin-conjugating enzyme]-L-cysteine + N(6)-ubiquitinyl-[acceptor protein]-L-lysine.</text>
        <dbReference type="EC" id="2.3.2.27"/>
    </reaction>
</comment>
<dbReference type="GO" id="GO:0061630">
    <property type="term" value="F:ubiquitin protein ligase activity"/>
    <property type="evidence" value="ECO:0007669"/>
    <property type="project" value="UniProtKB-EC"/>
</dbReference>
<evidence type="ECO:0000256" key="11">
    <source>
        <dbReference type="ARBA" id="ARBA00023136"/>
    </source>
</evidence>
<comment type="subcellular location">
    <subcellularLocation>
        <location evidence="2">Membrane</location>
        <topology evidence="2">Multi-pass membrane protein</topology>
    </subcellularLocation>
</comment>
<dbReference type="PANTHER" id="PTHR45977:SF12">
    <property type="entry name" value="TRANSCRIPTION FACTOR C2H2 FAMILY-RELATED"/>
    <property type="match status" value="1"/>
</dbReference>
<dbReference type="GO" id="GO:0008270">
    <property type="term" value="F:zinc ion binding"/>
    <property type="evidence" value="ECO:0007669"/>
    <property type="project" value="UniProtKB-KW"/>
</dbReference>
<dbReference type="AlphaFoldDB" id="A0A2K3NNX2"/>
<evidence type="ECO:0000313" key="15">
    <source>
        <dbReference type="Proteomes" id="UP000236291"/>
    </source>
</evidence>
<protein>
    <recommendedName>
        <fullName evidence="3">RING-type E3 ubiquitin transferase</fullName>
        <ecNumber evidence="3">2.3.2.27</ecNumber>
    </recommendedName>
</protein>
<feature type="compositionally biased region" description="Polar residues" evidence="12">
    <location>
        <begin position="1"/>
        <end position="13"/>
    </location>
</feature>
<reference evidence="14 15" key="2">
    <citation type="journal article" date="2017" name="Front. Plant Sci.">
        <title>Gene Classification and Mining of Molecular Markers Useful in Red Clover (Trifolium pratense) Breeding.</title>
        <authorList>
            <person name="Istvanek J."/>
            <person name="Dluhosova J."/>
            <person name="Dluhos P."/>
            <person name="Patkova L."/>
            <person name="Nedelnik J."/>
            <person name="Repkova J."/>
        </authorList>
    </citation>
    <scope>NUCLEOTIDE SEQUENCE [LARGE SCALE GENOMIC DNA]</scope>
    <source>
        <strain evidence="15">cv. Tatra</strain>
        <tissue evidence="14">Young leaves</tissue>
    </source>
</reference>
<accession>A0A2K3NNX2</accession>
<evidence type="ECO:0000256" key="1">
    <source>
        <dbReference type="ARBA" id="ARBA00000900"/>
    </source>
</evidence>
<feature type="region of interest" description="Disordered" evidence="12">
    <location>
        <begin position="1"/>
        <end position="39"/>
    </location>
</feature>
<evidence type="ECO:0000256" key="6">
    <source>
        <dbReference type="ARBA" id="ARBA00022723"/>
    </source>
</evidence>
<name>A0A2K3NNX2_TRIPR</name>
<dbReference type="GO" id="GO:0016020">
    <property type="term" value="C:membrane"/>
    <property type="evidence" value="ECO:0007669"/>
    <property type="project" value="UniProtKB-SubCell"/>
</dbReference>
<proteinExistence type="predicted"/>
<evidence type="ECO:0000256" key="9">
    <source>
        <dbReference type="ARBA" id="ARBA00022833"/>
    </source>
</evidence>
<dbReference type="GO" id="GO:0016567">
    <property type="term" value="P:protein ubiquitination"/>
    <property type="evidence" value="ECO:0007669"/>
    <property type="project" value="TreeGrafter"/>
</dbReference>
<feature type="transmembrane region" description="Helical" evidence="13">
    <location>
        <begin position="118"/>
        <end position="137"/>
    </location>
</feature>
<sequence>MATTRSSNHSSIETADLTLLTGSSSDESNSGRRIPSAPSLQQAAQFLRQASERRMMREPSMMVRVTLAEQLEEWQSNWAYSKLMVINYILRNFVFIVVAVAALILIRDESPSLPLRLWISGYALKCVVHVVCVCFEFRRRRRMREQLITNGGNAVGGGGNRSEDLDFDSIEGSGVNLGQNGDDGFTR</sequence>
<dbReference type="PANTHER" id="PTHR45977">
    <property type="entry name" value="TARGET OF ERK KINASE MPK-1"/>
    <property type="match status" value="1"/>
</dbReference>
<feature type="transmembrane region" description="Helical" evidence="13">
    <location>
        <begin position="88"/>
        <end position="106"/>
    </location>
</feature>
<evidence type="ECO:0000256" key="5">
    <source>
        <dbReference type="ARBA" id="ARBA00022692"/>
    </source>
</evidence>
<keyword evidence="9" id="KW-0862">Zinc</keyword>
<dbReference type="STRING" id="57577.A0A2K3NNX2"/>
<evidence type="ECO:0000256" key="4">
    <source>
        <dbReference type="ARBA" id="ARBA00022679"/>
    </source>
</evidence>
<evidence type="ECO:0000256" key="2">
    <source>
        <dbReference type="ARBA" id="ARBA00004141"/>
    </source>
</evidence>
<reference evidence="14 15" key="1">
    <citation type="journal article" date="2014" name="Am. J. Bot.">
        <title>Genome assembly and annotation for red clover (Trifolium pratense; Fabaceae).</title>
        <authorList>
            <person name="Istvanek J."/>
            <person name="Jaros M."/>
            <person name="Krenek A."/>
            <person name="Repkova J."/>
        </authorList>
    </citation>
    <scope>NUCLEOTIDE SEQUENCE [LARGE SCALE GENOMIC DNA]</scope>
    <source>
        <strain evidence="15">cv. Tatra</strain>
        <tissue evidence="14">Young leaves</tissue>
    </source>
</reference>
<keyword evidence="10 13" id="KW-1133">Transmembrane helix</keyword>
<dbReference type="GO" id="GO:0000325">
    <property type="term" value="C:plant-type vacuole"/>
    <property type="evidence" value="ECO:0007669"/>
    <property type="project" value="TreeGrafter"/>
</dbReference>
<evidence type="ECO:0000256" key="10">
    <source>
        <dbReference type="ARBA" id="ARBA00022989"/>
    </source>
</evidence>
<evidence type="ECO:0000256" key="8">
    <source>
        <dbReference type="ARBA" id="ARBA00022786"/>
    </source>
</evidence>
<keyword evidence="8" id="KW-0833">Ubl conjugation pathway</keyword>
<dbReference type="Proteomes" id="UP000236291">
    <property type="component" value="Unassembled WGS sequence"/>
</dbReference>
<evidence type="ECO:0000256" key="13">
    <source>
        <dbReference type="SAM" id="Phobius"/>
    </source>
</evidence>
<comment type="caution">
    <text evidence="14">The sequence shown here is derived from an EMBL/GenBank/DDBJ whole genome shotgun (WGS) entry which is preliminary data.</text>
</comment>
<dbReference type="EC" id="2.3.2.27" evidence="3"/>
<gene>
    <name evidence="14" type="ORF">L195_g001162</name>
</gene>
<dbReference type="EMBL" id="ASHM01000452">
    <property type="protein sequence ID" value="PNY04735.1"/>
    <property type="molecule type" value="Genomic_DNA"/>
</dbReference>
<evidence type="ECO:0000256" key="12">
    <source>
        <dbReference type="SAM" id="MobiDB-lite"/>
    </source>
</evidence>
<dbReference type="GO" id="GO:0006511">
    <property type="term" value="P:ubiquitin-dependent protein catabolic process"/>
    <property type="evidence" value="ECO:0007669"/>
    <property type="project" value="TreeGrafter"/>
</dbReference>
<organism evidence="14 15">
    <name type="scientific">Trifolium pratense</name>
    <name type="common">Red clover</name>
    <dbReference type="NCBI Taxonomy" id="57577"/>
    <lineage>
        <taxon>Eukaryota</taxon>
        <taxon>Viridiplantae</taxon>
        <taxon>Streptophyta</taxon>
        <taxon>Embryophyta</taxon>
        <taxon>Tracheophyta</taxon>
        <taxon>Spermatophyta</taxon>
        <taxon>Magnoliopsida</taxon>
        <taxon>eudicotyledons</taxon>
        <taxon>Gunneridae</taxon>
        <taxon>Pentapetalae</taxon>
        <taxon>rosids</taxon>
        <taxon>fabids</taxon>
        <taxon>Fabales</taxon>
        <taxon>Fabaceae</taxon>
        <taxon>Papilionoideae</taxon>
        <taxon>50 kb inversion clade</taxon>
        <taxon>NPAAA clade</taxon>
        <taxon>Hologalegina</taxon>
        <taxon>IRL clade</taxon>
        <taxon>Trifolieae</taxon>
        <taxon>Trifolium</taxon>
    </lineage>
</organism>
<keyword evidence="5 13" id="KW-0812">Transmembrane</keyword>
<keyword evidence="7" id="KW-0863">Zinc-finger</keyword>
<keyword evidence="4" id="KW-0808">Transferase</keyword>
<evidence type="ECO:0000256" key="7">
    <source>
        <dbReference type="ARBA" id="ARBA00022771"/>
    </source>
</evidence>
<evidence type="ECO:0000313" key="14">
    <source>
        <dbReference type="EMBL" id="PNY04735.1"/>
    </source>
</evidence>
<evidence type="ECO:0000256" key="3">
    <source>
        <dbReference type="ARBA" id="ARBA00012483"/>
    </source>
</evidence>
<keyword evidence="6" id="KW-0479">Metal-binding</keyword>